<evidence type="ECO:0000313" key="2">
    <source>
        <dbReference type="Proteomes" id="UP001362999"/>
    </source>
</evidence>
<evidence type="ECO:0000313" key="1">
    <source>
        <dbReference type="EMBL" id="KAK7001274.1"/>
    </source>
</evidence>
<comment type="caution">
    <text evidence="1">The sequence shown here is derived from an EMBL/GenBank/DDBJ whole genome shotgun (WGS) entry which is preliminary data.</text>
</comment>
<dbReference type="SUPFAM" id="SSF56112">
    <property type="entry name" value="Protein kinase-like (PK-like)"/>
    <property type="match status" value="1"/>
</dbReference>
<organism evidence="1 2">
    <name type="scientific">Favolaschia claudopus</name>
    <dbReference type="NCBI Taxonomy" id="2862362"/>
    <lineage>
        <taxon>Eukaryota</taxon>
        <taxon>Fungi</taxon>
        <taxon>Dikarya</taxon>
        <taxon>Basidiomycota</taxon>
        <taxon>Agaricomycotina</taxon>
        <taxon>Agaricomycetes</taxon>
        <taxon>Agaricomycetidae</taxon>
        <taxon>Agaricales</taxon>
        <taxon>Marasmiineae</taxon>
        <taxon>Mycenaceae</taxon>
        <taxon>Favolaschia</taxon>
    </lineage>
</organism>
<sequence length="172" mass="18849">MKILHTVIHRLQSLLSLAPARGGDPGMIRSYTIGASIVEFEDNGYIGNPGLYCRQRASCSGSTCTNFPLPIENAYGTVYGVHHKILNWTLALKIIRTVQDAEGNATNTYISEIGGGPKDFSVLQSLKHGHIPELASIFRLGTFRTIGIFTEYMAGRKPLDRDGRVTLPMAKN</sequence>
<keyword evidence="2" id="KW-1185">Reference proteome</keyword>
<dbReference type="Gene3D" id="3.30.200.20">
    <property type="entry name" value="Phosphorylase Kinase, domain 1"/>
    <property type="match status" value="1"/>
</dbReference>
<dbReference type="Proteomes" id="UP001362999">
    <property type="component" value="Unassembled WGS sequence"/>
</dbReference>
<name>A0AAW0A4U8_9AGAR</name>
<reference evidence="1 2" key="1">
    <citation type="journal article" date="2024" name="J Genomics">
        <title>Draft genome sequencing and assembly of Favolaschia claudopus CIRM-BRFM 2984 isolated from oak limbs.</title>
        <authorList>
            <person name="Navarro D."/>
            <person name="Drula E."/>
            <person name="Chaduli D."/>
            <person name="Cazenave R."/>
            <person name="Ahrendt S."/>
            <person name="Wang J."/>
            <person name="Lipzen A."/>
            <person name="Daum C."/>
            <person name="Barry K."/>
            <person name="Grigoriev I.V."/>
            <person name="Favel A."/>
            <person name="Rosso M.N."/>
            <person name="Martin F."/>
        </authorList>
    </citation>
    <scope>NUCLEOTIDE SEQUENCE [LARGE SCALE GENOMIC DNA]</scope>
    <source>
        <strain evidence="1 2">CIRM-BRFM 2984</strain>
    </source>
</reference>
<protein>
    <submittedName>
        <fullName evidence="1">Uncharacterized protein</fullName>
    </submittedName>
</protein>
<dbReference type="EMBL" id="JAWWNJ010000083">
    <property type="protein sequence ID" value="KAK7001274.1"/>
    <property type="molecule type" value="Genomic_DNA"/>
</dbReference>
<dbReference type="InterPro" id="IPR011009">
    <property type="entry name" value="Kinase-like_dom_sf"/>
</dbReference>
<accession>A0AAW0A4U8</accession>
<gene>
    <name evidence="1" type="ORF">R3P38DRAFT_3284125</name>
</gene>
<dbReference type="AlphaFoldDB" id="A0AAW0A4U8"/>
<proteinExistence type="predicted"/>